<keyword evidence="2" id="KW-1185">Reference proteome</keyword>
<dbReference type="RefSeq" id="XP_025386611.1">
    <property type="nucleotide sequence ID" value="XM_025531535.1"/>
</dbReference>
<name>A0A317VA68_ASPEC</name>
<dbReference type="AlphaFoldDB" id="A0A317VA68"/>
<reference evidence="1" key="1">
    <citation type="submission" date="2016-12" db="EMBL/GenBank/DDBJ databases">
        <title>The genomes of Aspergillus section Nigri reveals drivers in fungal speciation.</title>
        <authorList>
            <consortium name="DOE Joint Genome Institute"/>
            <person name="Vesth T.C."/>
            <person name="Nybo J."/>
            <person name="Theobald S."/>
            <person name="Brandl J."/>
            <person name="Frisvad J.C."/>
            <person name="Nielsen K.F."/>
            <person name="Lyhne E.K."/>
            <person name="Kogle M.E."/>
            <person name="Kuo A."/>
            <person name="Riley R."/>
            <person name="Clum A."/>
            <person name="Nolan M."/>
            <person name="Lipzen A."/>
            <person name="Salamov A."/>
            <person name="Henrissat B."/>
            <person name="Wiebenga A."/>
            <person name="De vries R.P."/>
            <person name="Grigoriev I.V."/>
            <person name="Mortensen U.H."/>
            <person name="Andersen M.R."/>
            <person name="Baker S.E."/>
        </authorList>
    </citation>
    <scope>NUCLEOTIDE SEQUENCE</scope>
    <source>
        <strain evidence="1">CBS 122712</strain>
    </source>
</reference>
<organism evidence="1 2">
    <name type="scientific">Aspergillus eucalypticola (strain CBS 122712 / IBT 29274)</name>
    <dbReference type="NCBI Taxonomy" id="1448314"/>
    <lineage>
        <taxon>Eukaryota</taxon>
        <taxon>Fungi</taxon>
        <taxon>Dikarya</taxon>
        <taxon>Ascomycota</taxon>
        <taxon>Pezizomycotina</taxon>
        <taxon>Eurotiomycetes</taxon>
        <taxon>Eurotiomycetidae</taxon>
        <taxon>Eurotiales</taxon>
        <taxon>Aspergillaceae</taxon>
        <taxon>Aspergillus</taxon>
        <taxon>Aspergillus subgen. Circumdati</taxon>
    </lineage>
</organism>
<dbReference type="GeneID" id="37053497"/>
<dbReference type="EMBL" id="MSFU01000017">
    <property type="protein sequence ID" value="PWY69917.1"/>
    <property type="molecule type" value="Genomic_DNA"/>
</dbReference>
<dbReference type="VEuPathDB" id="FungiDB:BO83DRAFT_379564"/>
<gene>
    <name evidence="1" type="ORF">BO83DRAFT_379564</name>
</gene>
<accession>A0A317VA68</accession>
<dbReference type="Proteomes" id="UP000246171">
    <property type="component" value="Unassembled WGS sequence"/>
</dbReference>
<proteinExistence type="predicted"/>
<comment type="caution">
    <text evidence="1">The sequence shown here is derived from an EMBL/GenBank/DDBJ whole genome shotgun (WGS) entry which is preliminary data.</text>
</comment>
<protein>
    <submittedName>
        <fullName evidence="1">Uncharacterized protein</fullName>
    </submittedName>
</protein>
<evidence type="ECO:0000313" key="1">
    <source>
        <dbReference type="EMBL" id="PWY69917.1"/>
    </source>
</evidence>
<evidence type="ECO:0000313" key="2">
    <source>
        <dbReference type="Proteomes" id="UP000246171"/>
    </source>
</evidence>
<sequence length="66" mass="7696">MLLLAEPRVAFFDRQPPVPKRAERYLKSTINLGASEERYVEGNKQSWISSRQRAHGLQCIKLRLLE</sequence>